<reference evidence="6 9" key="2">
    <citation type="submission" date="2019-07" db="EMBL/GenBank/DDBJ databases">
        <title>Whole genome shotgun sequence of Myxococcus fulvus NBRC 100333.</title>
        <authorList>
            <person name="Hosoyama A."/>
            <person name="Uohara A."/>
            <person name="Ohji S."/>
            <person name="Ichikawa N."/>
        </authorList>
    </citation>
    <scope>NUCLEOTIDE SEQUENCE [LARGE SCALE GENOMIC DNA]</scope>
    <source>
        <strain evidence="6 9">NBRC 100333</strain>
    </source>
</reference>
<evidence type="ECO:0000313" key="7">
    <source>
        <dbReference type="EMBL" id="SEU37730.1"/>
    </source>
</evidence>
<dbReference type="OrthoDB" id="9766019at2"/>
<dbReference type="FunFam" id="3.90.640.10:FF:000003">
    <property type="entry name" value="Molecular chaperone DnaK"/>
    <property type="match status" value="1"/>
</dbReference>
<dbReference type="SUPFAM" id="SSF100920">
    <property type="entry name" value="Heat shock protein 70kD (HSP70), peptide-binding domain"/>
    <property type="match status" value="1"/>
</dbReference>
<dbReference type="InterPro" id="IPR043129">
    <property type="entry name" value="ATPase_NBD"/>
</dbReference>
<name>A0A511T9A1_MYXFU</name>
<dbReference type="Pfam" id="PF00012">
    <property type="entry name" value="HSP70"/>
    <property type="match status" value="1"/>
</dbReference>
<dbReference type="PROSITE" id="PS00297">
    <property type="entry name" value="HSP70_1"/>
    <property type="match status" value="1"/>
</dbReference>
<evidence type="ECO:0000256" key="3">
    <source>
        <dbReference type="ARBA" id="ARBA00022840"/>
    </source>
</evidence>
<dbReference type="Proteomes" id="UP000321514">
    <property type="component" value="Unassembled WGS sequence"/>
</dbReference>
<keyword evidence="8" id="KW-1185">Reference proteome</keyword>
<dbReference type="AlphaFoldDB" id="A0A511T9A1"/>
<protein>
    <submittedName>
        <fullName evidence="6">Chaperone protein DnaK</fullName>
    </submittedName>
    <submittedName>
        <fullName evidence="7">Molecular chaperone DnaK</fullName>
    </submittedName>
</protein>
<dbReference type="Gene3D" id="3.30.420.40">
    <property type="match status" value="2"/>
</dbReference>
<gene>
    <name evidence="6" type="primary">dnaK_6</name>
    <name evidence="6" type="ORF">MFU01_57760</name>
    <name evidence="7" type="ORF">SAMN05443572_112211</name>
</gene>
<dbReference type="SUPFAM" id="SSF53067">
    <property type="entry name" value="Actin-like ATPase domain"/>
    <property type="match status" value="2"/>
</dbReference>
<reference evidence="7 8" key="1">
    <citation type="submission" date="2016-10" db="EMBL/GenBank/DDBJ databases">
        <authorList>
            <person name="Varghese N."/>
            <person name="Submissions S."/>
        </authorList>
    </citation>
    <scope>NUCLEOTIDE SEQUENCE [LARGE SCALE GENOMIC DNA]</scope>
    <source>
        <strain evidence="7 8">DSM 16525</strain>
    </source>
</reference>
<evidence type="ECO:0000313" key="8">
    <source>
        <dbReference type="Proteomes" id="UP000183760"/>
    </source>
</evidence>
<keyword evidence="3 5" id="KW-0067">ATP-binding</keyword>
<evidence type="ECO:0000256" key="5">
    <source>
        <dbReference type="RuleBase" id="RU003322"/>
    </source>
</evidence>
<dbReference type="Proteomes" id="UP000183760">
    <property type="component" value="Unassembled WGS sequence"/>
</dbReference>
<dbReference type="InterPro" id="IPR018181">
    <property type="entry name" value="Heat_shock_70_CS"/>
</dbReference>
<keyword evidence="2 5" id="KW-0547">Nucleotide-binding</keyword>
<dbReference type="PROSITE" id="PS01036">
    <property type="entry name" value="HSP70_3"/>
    <property type="match status" value="1"/>
</dbReference>
<dbReference type="Gene3D" id="2.60.34.10">
    <property type="entry name" value="Substrate Binding Domain Of DNAk, Chain A, domain 1"/>
    <property type="match status" value="1"/>
</dbReference>
<evidence type="ECO:0000313" key="6">
    <source>
        <dbReference type="EMBL" id="GEN10739.1"/>
    </source>
</evidence>
<dbReference type="InterPro" id="IPR029047">
    <property type="entry name" value="HSP70_peptide-bd_sf"/>
</dbReference>
<proteinExistence type="inferred from homology"/>
<evidence type="ECO:0000256" key="1">
    <source>
        <dbReference type="ARBA" id="ARBA00007381"/>
    </source>
</evidence>
<dbReference type="EMBL" id="FOIB01000012">
    <property type="protein sequence ID" value="SEU37730.1"/>
    <property type="molecule type" value="Genomic_DNA"/>
</dbReference>
<evidence type="ECO:0000256" key="4">
    <source>
        <dbReference type="ARBA" id="ARBA00023186"/>
    </source>
</evidence>
<dbReference type="RefSeq" id="WP_046716815.1">
    <property type="nucleotide sequence ID" value="NZ_BJXR01000040.1"/>
</dbReference>
<comment type="similarity">
    <text evidence="1 5">Belongs to the heat shock protein 70 family.</text>
</comment>
<dbReference type="GO" id="GO:0005524">
    <property type="term" value="F:ATP binding"/>
    <property type="evidence" value="ECO:0007669"/>
    <property type="project" value="UniProtKB-KW"/>
</dbReference>
<dbReference type="STRING" id="1334629.MFUL124B02_40545"/>
<organism evidence="6 9">
    <name type="scientific">Myxococcus fulvus</name>
    <dbReference type="NCBI Taxonomy" id="33"/>
    <lineage>
        <taxon>Bacteria</taxon>
        <taxon>Pseudomonadati</taxon>
        <taxon>Myxococcota</taxon>
        <taxon>Myxococcia</taxon>
        <taxon>Myxococcales</taxon>
        <taxon>Cystobacterineae</taxon>
        <taxon>Myxococcaceae</taxon>
        <taxon>Myxococcus</taxon>
    </lineage>
</organism>
<sequence>MHDPVIGIDLGTTNSAVATVEDGRPRLIPSRAGGRLTPSVLGVTKSGERVVGQQAQVLAEEHPDAVVWATKRFLGRRYTPELVQQAKALVPYPLVAGPAGDVRVKLAGRVMPCTQVSAMILGELALDAQAHFGRPVSKCVITVPANFDDNQRQATREAASIAGLEVVRLVNEPTAAALAYGLSRGFEGNALVFDLGGGTFDVSILDVKSGVFEVRATGGDPRLGGEDFDQRIVQWLLAQVDDELRHVVSQDAQSLRRLKVAAEAAKRELTEHEESTISVTGLGDHSGKGGRTTELETVLTRSFFETLSEPLSRRCLEVCEGVMREAKMDPRSVDVVLLVGGMTRVPLVRRLVADFFGRQPSTDVHPDEAVALGAAVQADELLRQSGQALLLDVASQSLGVGVLGGRVKRLIAKNTGVPVVARDIFFPGTSGQHEARIPVYQGESEFQDENHKLGEVVLKNLHVAARGDVPLEVVFELSGEAILSVKATDLTTGNMETVRLEARAGLPHGEAEKLGAEQANYAKSQGVVDAKRAEELFRKLLERGEKLARMLQKSAQENPSPEAEAAVGTVQKLLDGGRTALDSKDAAKCAAIARQLTQLLSGGKQEPRA</sequence>
<comment type="caution">
    <text evidence="6">The sequence shown here is derived from an EMBL/GenBank/DDBJ whole genome shotgun (WGS) entry which is preliminary data.</text>
</comment>
<evidence type="ECO:0000256" key="2">
    <source>
        <dbReference type="ARBA" id="ARBA00022741"/>
    </source>
</evidence>
<accession>A0A511T9A1</accession>
<dbReference type="PRINTS" id="PR00301">
    <property type="entry name" value="HEATSHOCK70"/>
</dbReference>
<keyword evidence="4" id="KW-0143">Chaperone</keyword>
<dbReference type="GO" id="GO:0140662">
    <property type="term" value="F:ATP-dependent protein folding chaperone"/>
    <property type="evidence" value="ECO:0007669"/>
    <property type="project" value="InterPro"/>
</dbReference>
<dbReference type="Gene3D" id="3.90.640.10">
    <property type="entry name" value="Actin, Chain A, domain 4"/>
    <property type="match status" value="1"/>
</dbReference>
<evidence type="ECO:0000313" key="9">
    <source>
        <dbReference type="Proteomes" id="UP000321514"/>
    </source>
</evidence>
<dbReference type="PANTHER" id="PTHR19375">
    <property type="entry name" value="HEAT SHOCK PROTEIN 70KDA"/>
    <property type="match status" value="1"/>
</dbReference>
<dbReference type="PROSITE" id="PS00329">
    <property type="entry name" value="HSP70_2"/>
    <property type="match status" value="1"/>
</dbReference>
<dbReference type="EMBL" id="BJXR01000040">
    <property type="protein sequence ID" value="GEN10739.1"/>
    <property type="molecule type" value="Genomic_DNA"/>
</dbReference>
<dbReference type="InterPro" id="IPR013126">
    <property type="entry name" value="Hsp_70_fam"/>
</dbReference>